<accession>A0A3S1CJB5</accession>
<dbReference type="RefSeq" id="WP_127087535.1">
    <property type="nucleotide sequence ID" value="NZ_RSCL01000059.1"/>
</dbReference>
<gene>
    <name evidence="1" type="ORF">DSM106972_096240</name>
</gene>
<dbReference type="AlphaFoldDB" id="A0A3S1CJB5"/>
<dbReference type="Proteomes" id="UP000271624">
    <property type="component" value="Unassembled WGS sequence"/>
</dbReference>
<evidence type="ECO:0000313" key="2">
    <source>
        <dbReference type="Proteomes" id="UP000271624"/>
    </source>
</evidence>
<name>A0A3S1CJB5_9CYAN</name>
<protein>
    <submittedName>
        <fullName evidence="1">Uncharacterized protein</fullName>
    </submittedName>
</protein>
<organism evidence="1 2">
    <name type="scientific">Dulcicalothrix desertica PCC 7102</name>
    <dbReference type="NCBI Taxonomy" id="232991"/>
    <lineage>
        <taxon>Bacteria</taxon>
        <taxon>Bacillati</taxon>
        <taxon>Cyanobacteriota</taxon>
        <taxon>Cyanophyceae</taxon>
        <taxon>Nostocales</taxon>
        <taxon>Calotrichaceae</taxon>
        <taxon>Dulcicalothrix</taxon>
    </lineage>
</organism>
<dbReference type="EMBL" id="RSCL01000059">
    <property type="protein sequence ID" value="RUS93428.1"/>
    <property type="molecule type" value="Genomic_DNA"/>
</dbReference>
<reference evidence="1" key="1">
    <citation type="submission" date="2018-12" db="EMBL/GenBank/DDBJ databases">
        <authorList>
            <person name="Will S."/>
            <person name="Neumann-Schaal M."/>
            <person name="Henke P."/>
        </authorList>
    </citation>
    <scope>NUCLEOTIDE SEQUENCE</scope>
    <source>
        <strain evidence="1">PCC 7102</strain>
    </source>
</reference>
<reference evidence="1" key="2">
    <citation type="journal article" date="2019" name="Genome Biol. Evol.">
        <title>Day and night: Metabolic profiles and evolutionary relationships of six axenic non-marine cyanobacteria.</title>
        <authorList>
            <person name="Will S.E."/>
            <person name="Henke P."/>
            <person name="Boedeker C."/>
            <person name="Huang S."/>
            <person name="Brinkmann H."/>
            <person name="Rohde M."/>
            <person name="Jarek M."/>
            <person name="Friedl T."/>
            <person name="Seufert S."/>
            <person name="Schumacher M."/>
            <person name="Overmann J."/>
            <person name="Neumann-Schaal M."/>
            <person name="Petersen J."/>
        </authorList>
    </citation>
    <scope>NUCLEOTIDE SEQUENCE [LARGE SCALE GENOMIC DNA]</scope>
    <source>
        <strain evidence="1">PCC 7102</strain>
    </source>
</reference>
<comment type="caution">
    <text evidence="1">The sequence shown here is derived from an EMBL/GenBank/DDBJ whole genome shotgun (WGS) entry which is preliminary data.</text>
</comment>
<proteinExistence type="predicted"/>
<sequence length="82" mass="9185">MTEIQQLNKLERMLNSFGVQCNPRQTAKGEVVLPIRYKGEGFTAVLSCVGGNPTEEWWGKCGATVQKRIKEHFQAFIAVDSL</sequence>
<evidence type="ECO:0000313" key="1">
    <source>
        <dbReference type="EMBL" id="RUS93428.1"/>
    </source>
</evidence>
<keyword evidence="2" id="KW-1185">Reference proteome</keyword>
<dbReference type="OrthoDB" id="583371at2"/>